<name>A0A0L6TX92_9FIRM</name>
<dbReference type="RefSeq" id="WP_050741218.1">
    <property type="nucleotide sequence ID" value="NZ_LGYO01000041.1"/>
</dbReference>
<comment type="caution">
    <text evidence="2">The sequence shown here is derived from an EMBL/GenBank/DDBJ whole genome shotgun (WGS) entry which is preliminary data.</text>
</comment>
<feature type="transmembrane region" description="Helical" evidence="1">
    <location>
        <begin position="35"/>
        <end position="57"/>
    </location>
</feature>
<dbReference type="AlphaFoldDB" id="A0A0L6TX92"/>
<dbReference type="EMBL" id="LGYO01000041">
    <property type="protein sequence ID" value="KNZ40871.1"/>
    <property type="molecule type" value="Genomic_DNA"/>
</dbReference>
<keyword evidence="1" id="KW-0812">Transmembrane</keyword>
<keyword evidence="3" id="KW-1185">Reference proteome</keyword>
<keyword evidence="1" id="KW-0472">Membrane</keyword>
<proteinExistence type="predicted"/>
<dbReference type="OrthoDB" id="5465282at2"/>
<feature type="transmembrane region" description="Helical" evidence="1">
    <location>
        <begin position="69"/>
        <end position="93"/>
    </location>
</feature>
<organism evidence="2 3">
    <name type="scientific">Acetobacterium bakii</name>
    <dbReference type="NCBI Taxonomy" id="52689"/>
    <lineage>
        <taxon>Bacteria</taxon>
        <taxon>Bacillati</taxon>
        <taxon>Bacillota</taxon>
        <taxon>Clostridia</taxon>
        <taxon>Eubacteriales</taxon>
        <taxon>Eubacteriaceae</taxon>
        <taxon>Acetobacterium</taxon>
    </lineage>
</organism>
<evidence type="ECO:0000256" key="1">
    <source>
        <dbReference type="SAM" id="Phobius"/>
    </source>
</evidence>
<reference evidence="3" key="1">
    <citation type="submission" date="2015-07" db="EMBL/GenBank/DDBJ databases">
        <title>Draft genome sequence of Acetobacterium bakii DSM 8293, a potential psychrophilic chemical producer through syngas fermentation.</title>
        <authorList>
            <person name="Song Y."/>
            <person name="Hwang S."/>
            <person name="Cho B.-K."/>
        </authorList>
    </citation>
    <scope>NUCLEOTIDE SEQUENCE [LARGE SCALE GENOMIC DNA]</scope>
    <source>
        <strain evidence="3">DSM 8239</strain>
    </source>
</reference>
<dbReference type="PATRIC" id="fig|52689.4.peg.2512"/>
<sequence length="158" mass="16815">MTSIFLYSMAGLALLISFFKDQEKSKMSLKIAWNQFVKLLPSVISIMLFIGITLAVLDNEVISKIIGDQSGILGVLIALVLGSVTLIPSFVAFPLGGALLNAGAGYPQVAALVSTVMAVGIVTLPTEMKYFTKSLAVKRNVAAFIICIIFTITIGVIM</sequence>
<evidence type="ECO:0000313" key="3">
    <source>
        <dbReference type="Proteomes" id="UP000036873"/>
    </source>
</evidence>
<dbReference type="Proteomes" id="UP000036873">
    <property type="component" value="Unassembled WGS sequence"/>
</dbReference>
<keyword evidence="1" id="KW-1133">Transmembrane helix</keyword>
<evidence type="ECO:0000313" key="2">
    <source>
        <dbReference type="EMBL" id="KNZ40871.1"/>
    </source>
</evidence>
<dbReference type="STRING" id="52689.AKG39_14975"/>
<gene>
    <name evidence="2" type="ORF">AKG39_14975</name>
</gene>
<protein>
    <submittedName>
        <fullName evidence="2">Permease</fullName>
    </submittedName>
</protein>
<feature type="transmembrane region" description="Helical" evidence="1">
    <location>
        <begin position="105"/>
        <end position="124"/>
    </location>
</feature>
<accession>A0A0L6TX92</accession>
<feature type="transmembrane region" description="Helical" evidence="1">
    <location>
        <begin position="136"/>
        <end position="157"/>
    </location>
</feature>